<accession>A0ABT8CZ21</accession>
<comment type="caution">
    <text evidence="1">The sequence shown here is derived from an EMBL/GenBank/DDBJ whole genome shotgun (WGS) entry which is preliminary data.</text>
</comment>
<sequence length="133" mass="14995">MVCRVEYTATQNSKLNNHLQTATSSFSNGHKVSFGGFYTPHHISFTNYLSRVTYRAGGKYEKTGLAINNQEVNDFSVNIGVGLPISRNISNLNIGLEYGQRGTKSAGLIRENYFNLSIGLSFNDKWFTKRRFE</sequence>
<name>A0ABT8CZ21_9FLAO</name>
<dbReference type="Proteomes" id="UP001242368">
    <property type="component" value="Unassembled WGS sequence"/>
</dbReference>
<proteinExistence type="predicted"/>
<dbReference type="EMBL" id="JAUFQU010000037">
    <property type="protein sequence ID" value="MDN3709484.1"/>
    <property type="molecule type" value="Genomic_DNA"/>
</dbReference>
<organism evidence="1 2">
    <name type="scientific">Paenimyroides ceti</name>
    <dbReference type="NCBI Taxonomy" id="395087"/>
    <lineage>
        <taxon>Bacteria</taxon>
        <taxon>Pseudomonadati</taxon>
        <taxon>Bacteroidota</taxon>
        <taxon>Flavobacteriia</taxon>
        <taxon>Flavobacteriales</taxon>
        <taxon>Flavobacteriaceae</taxon>
        <taxon>Paenimyroides</taxon>
    </lineage>
</organism>
<evidence type="ECO:0000313" key="1">
    <source>
        <dbReference type="EMBL" id="MDN3709484.1"/>
    </source>
</evidence>
<gene>
    <name evidence="1" type="ORF">QW060_21070</name>
</gene>
<protein>
    <submittedName>
        <fullName evidence="1">Uncharacterized protein</fullName>
    </submittedName>
</protein>
<keyword evidence="2" id="KW-1185">Reference proteome</keyword>
<evidence type="ECO:0000313" key="2">
    <source>
        <dbReference type="Proteomes" id="UP001242368"/>
    </source>
</evidence>
<dbReference type="RefSeq" id="WP_290365092.1">
    <property type="nucleotide sequence ID" value="NZ_JAUFQU010000037.1"/>
</dbReference>
<reference evidence="2" key="1">
    <citation type="journal article" date="2019" name="Int. J. Syst. Evol. Microbiol.">
        <title>The Global Catalogue of Microorganisms (GCM) 10K type strain sequencing project: providing services to taxonomists for standard genome sequencing and annotation.</title>
        <authorList>
            <consortium name="The Broad Institute Genomics Platform"/>
            <consortium name="The Broad Institute Genome Sequencing Center for Infectious Disease"/>
            <person name="Wu L."/>
            <person name="Ma J."/>
        </authorList>
    </citation>
    <scope>NUCLEOTIDE SEQUENCE [LARGE SCALE GENOMIC DNA]</scope>
    <source>
        <strain evidence="2">CECT 7184</strain>
    </source>
</reference>